<reference evidence="8" key="1">
    <citation type="submission" date="2015-07" db="EMBL/GenBank/DDBJ databases">
        <title>Complete genome sequence and phylogenetic analysis of Limnochorda pilosa.</title>
        <authorList>
            <person name="Watanabe M."/>
            <person name="Kojima H."/>
            <person name="Fukui M."/>
        </authorList>
    </citation>
    <scope>NUCLEOTIDE SEQUENCE [LARGE SCALE GENOMIC DNA]</scope>
    <source>
        <strain evidence="8">HC45</strain>
    </source>
</reference>
<keyword evidence="2" id="KW-0479">Metal-binding</keyword>
<dbReference type="GO" id="GO:0003824">
    <property type="term" value="F:catalytic activity"/>
    <property type="evidence" value="ECO:0007669"/>
    <property type="project" value="InterPro"/>
</dbReference>
<dbReference type="OrthoDB" id="6457556at2"/>
<dbReference type="RefSeq" id="WP_068133552.1">
    <property type="nucleotide sequence ID" value="NZ_AP014924.1"/>
</dbReference>
<dbReference type="GO" id="GO:0051536">
    <property type="term" value="F:iron-sulfur cluster binding"/>
    <property type="evidence" value="ECO:0007669"/>
    <property type="project" value="UniProtKB-KW"/>
</dbReference>
<dbReference type="Pfam" id="PF04055">
    <property type="entry name" value="Radical_SAM"/>
    <property type="match status" value="1"/>
</dbReference>
<dbReference type="PANTHER" id="PTHR11228:SF7">
    <property type="entry name" value="PQQA PEPTIDE CYCLASE"/>
    <property type="match status" value="1"/>
</dbReference>
<dbReference type="CDD" id="cd01335">
    <property type="entry name" value="Radical_SAM"/>
    <property type="match status" value="1"/>
</dbReference>
<dbReference type="InterPro" id="IPR050377">
    <property type="entry name" value="Radical_SAM_PqqE_MftC-like"/>
</dbReference>
<evidence type="ECO:0000256" key="1">
    <source>
        <dbReference type="ARBA" id="ARBA00022691"/>
    </source>
</evidence>
<evidence type="ECO:0000256" key="5">
    <source>
        <dbReference type="SAM" id="MobiDB-lite"/>
    </source>
</evidence>
<protein>
    <submittedName>
        <fullName evidence="7">Radical SAM protein</fullName>
    </submittedName>
</protein>
<evidence type="ECO:0000313" key="7">
    <source>
        <dbReference type="EMBL" id="BAS26237.1"/>
    </source>
</evidence>
<keyword evidence="1" id="KW-0949">S-adenosyl-L-methionine</keyword>
<dbReference type="KEGG" id="lpil:LIP_0380"/>
<keyword evidence="8" id="KW-1185">Reference proteome</keyword>
<feature type="domain" description="Radical SAM core" evidence="6">
    <location>
        <begin position="111"/>
        <end position="317"/>
    </location>
</feature>
<dbReference type="GO" id="GO:0046872">
    <property type="term" value="F:metal ion binding"/>
    <property type="evidence" value="ECO:0007669"/>
    <property type="project" value="UniProtKB-KW"/>
</dbReference>
<feature type="region of interest" description="Disordered" evidence="5">
    <location>
        <begin position="44"/>
        <end position="63"/>
    </location>
</feature>
<dbReference type="SFLD" id="SFLDS00029">
    <property type="entry name" value="Radical_SAM"/>
    <property type="match status" value="1"/>
</dbReference>
<reference evidence="8" key="2">
    <citation type="journal article" date="2016" name="Int. J. Syst. Evol. Microbiol.">
        <title>Complete genome sequence and cell structure of Limnochorda pilosa, a Gram-negative spore-former within the phylum Firmicutes.</title>
        <authorList>
            <person name="Watanabe M."/>
            <person name="Kojima H."/>
            <person name="Fukui M."/>
        </authorList>
    </citation>
    <scope>NUCLEOTIDE SEQUENCE [LARGE SCALE GENOMIC DNA]</scope>
    <source>
        <strain evidence="8">HC45</strain>
    </source>
</reference>
<evidence type="ECO:0000313" key="8">
    <source>
        <dbReference type="Proteomes" id="UP000065807"/>
    </source>
</evidence>
<evidence type="ECO:0000259" key="6">
    <source>
        <dbReference type="PROSITE" id="PS51918"/>
    </source>
</evidence>
<organism evidence="7 8">
    <name type="scientific">Limnochorda pilosa</name>
    <dbReference type="NCBI Taxonomy" id="1555112"/>
    <lineage>
        <taxon>Bacteria</taxon>
        <taxon>Bacillati</taxon>
        <taxon>Bacillota</taxon>
        <taxon>Limnochordia</taxon>
        <taxon>Limnochordales</taxon>
        <taxon>Limnochordaceae</taxon>
        <taxon>Limnochorda</taxon>
    </lineage>
</organism>
<dbReference type="SUPFAM" id="SSF102114">
    <property type="entry name" value="Radical SAM enzymes"/>
    <property type="match status" value="1"/>
</dbReference>
<proteinExistence type="predicted"/>
<dbReference type="AlphaFoldDB" id="A0A0K2SGT5"/>
<dbReference type="Gene3D" id="3.20.20.70">
    <property type="entry name" value="Aldolase class I"/>
    <property type="match status" value="1"/>
</dbReference>
<sequence>MLVEIDRDNLSIIQNPSFRAYAARYVAIAEQFRERVRETGMEFEEAEPDMALPPAPSQPGEEEIAQDLRLPGMPERLAQALARLRKKGAVVRNGGRSVYSRWISPACLACRTGAGSATFFTSLQCHRQCFYCFNPNQEGYEQYRQDSRDCVSELGQMQQAGVRLEHVALTGGEPLLHKEEAVAFFEAARQQYPEAYGRLYTSGDFVDAQILQRLKAAGLDEIRFSIRLPDSPTAQRKTLERIALAREYLPAVMVEMPVLPDGYERMTEILVELERIGADGINLLELCYPLHNAEAFRIRGYTLKAKPYRVLYDYWYAGGLPVAGSEEACLRLVDFALDQDLKLGVHYCSLENKHTGQIFRQDATVDPPPHHVLSPQDYFFKSVKAFGEEIPKVAHALRKAGVRSYSVDSEHGFLEFPVSAVGYLAGLDVELGVSTKVMEADEEGLRLRELKVELADPASFDPGVDI</sequence>
<dbReference type="PATRIC" id="fig|1555112.3.peg.398"/>
<keyword evidence="4" id="KW-0411">Iron-sulfur</keyword>
<gene>
    <name evidence="7" type="ORF">LIP_0380</name>
</gene>
<dbReference type="InterPro" id="IPR007197">
    <property type="entry name" value="rSAM"/>
</dbReference>
<dbReference type="InterPro" id="IPR058240">
    <property type="entry name" value="rSAM_sf"/>
</dbReference>
<dbReference type="STRING" id="1555112.LIP_0380"/>
<evidence type="ECO:0000256" key="3">
    <source>
        <dbReference type="ARBA" id="ARBA00023004"/>
    </source>
</evidence>
<dbReference type="PROSITE" id="PS51918">
    <property type="entry name" value="RADICAL_SAM"/>
    <property type="match status" value="1"/>
</dbReference>
<keyword evidence="3" id="KW-0408">Iron</keyword>
<evidence type="ECO:0000256" key="4">
    <source>
        <dbReference type="ARBA" id="ARBA00023014"/>
    </source>
</evidence>
<dbReference type="EMBL" id="AP014924">
    <property type="protein sequence ID" value="BAS26237.1"/>
    <property type="molecule type" value="Genomic_DNA"/>
</dbReference>
<dbReference type="InterPro" id="IPR013785">
    <property type="entry name" value="Aldolase_TIM"/>
</dbReference>
<dbReference type="PANTHER" id="PTHR11228">
    <property type="entry name" value="RADICAL SAM DOMAIN PROTEIN"/>
    <property type="match status" value="1"/>
</dbReference>
<accession>A0A0K2SGT5</accession>
<name>A0A0K2SGT5_LIMPI</name>
<dbReference type="Proteomes" id="UP000065807">
    <property type="component" value="Chromosome"/>
</dbReference>
<evidence type="ECO:0000256" key="2">
    <source>
        <dbReference type="ARBA" id="ARBA00022723"/>
    </source>
</evidence>